<dbReference type="EMBL" id="UYRV01007708">
    <property type="protein sequence ID" value="VDK54898.1"/>
    <property type="molecule type" value="Genomic_DNA"/>
</dbReference>
<sequence length="85" mass="9428">QRVINVSNAPPVSIQRKGSNSWEIKQGSGGLVSCVDPVMSVDKENIWLSNLGINIKEEKQDELVSTSFPKCSMIIFLMLLCDFVD</sequence>
<protein>
    <submittedName>
        <fullName evidence="1">Uncharacterized protein</fullName>
    </submittedName>
</protein>
<name>A0A3P6SMJ5_CYLGO</name>
<evidence type="ECO:0000313" key="1">
    <source>
        <dbReference type="EMBL" id="VDK54898.1"/>
    </source>
</evidence>
<dbReference type="AlphaFoldDB" id="A0A3P6SMJ5"/>
<evidence type="ECO:0000313" key="2">
    <source>
        <dbReference type="Proteomes" id="UP000271889"/>
    </source>
</evidence>
<reference evidence="1 2" key="1">
    <citation type="submission" date="2018-11" db="EMBL/GenBank/DDBJ databases">
        <authorList>
            <consortium name="Pathogen Informatics"/>
        </authorList>
    </citation>
    <scope>NUCLEOTIDE SEQUENCE [LARGE SCALE GENOMIC DNA]</scope>
</reference>
<dbReference type="SUPFAM" id="SSF53756">
    <property type="entry name" value="UDP-Glycosyltransferase/glycogen phosphorylase"/>
    <property type="match status" value="1"/>
</dbReference>
<dbReference type="Proteomes" id="UP000271889">
    <property type="component" value="Unassembled WGS sequence"/>
</dbReference>
<gene>
    <name evidence="1" type="ORF">CGOC_LOCUS3141</name>
</gene>
<accession>A0A3P6SMJ5</accession>
<dbReference type="Gene3D" id="3.40.50.2000">
    <property type="entry name" value="Glycogen Phosphorylase B"/>
    <property type="match status" value="1"/>
</dbReference>
<dbReference type="OrthoDB" id="5855355at2759"/>
<organism evidence="1 2">
    <name type="scientific">Cylicostephanus goldi</name>
    <name type="common">Nematode worm</name>
    <dbReference type="NCBI Taxonomy" id="71465"/>
    <lineage>
        <taxon>Eukaryota</taxon>
        <taxon>Metazoa</taxon>
        <taxon>Ecdysozoa</taxon>
        <taxon>Nematoda</taxon>
        <taxon>Chromadorea</taxon>
        <taxon>Rhabditida</taxon>
        <taxon>Rhabditina</taxon>
        <taxon>Rhabditomorpha</taxon>
        <taxon>Strongyloidea</taxon>
        <taxon>Strongylidae</taxon>
        <taxon>Cylicostephanus</taxon>
    </lineage>
</organism>
<keyword evidence="2" id="KW-1185">Reference proteome</keyword>
<feature type="non-terminal residue" evidence="1">
    <location>
        <position position="1"/>
    </location>
</feature>
<proteinExistence type="predicted"/>